<evidence type="ECO:0000259" key="3">
    <source>
        <dbReference type="Pfam" id="PF19038"/>
    </source>
</evidence>
<evidence type="ECO:0000256" key="2">
    <source>
        <dbReference type="SAM" id="MobiDB-lite"/>
    </source>
</evidence>
<name>F4PVK1_CACFS</name>
<dbReference type="GO" id="GO:0005085">
    <property type="term" value="F:guanyl-nucleotide exchange factor activity"/>
    <property type="evidence" value="ECO:0007669"/>
    <property type="project" value="TreeGrafter"/>
</dbReference>
<sequence>MSASYEDNLSSLKDISLGSKKSDSSLDDNTSTTSTNTNNNNNNNTTSTSTTSTATPTTPSKPNPLMAMSFDENWVSAASTLEMIYFRNANATPTPIWAYCAEIQENTFLLLLNKEKIQKDTKQEIERLEASKRILYDRICKQYGKFLLVKEKTNIAISRFSHIPGLVHFILIDRTNHRIKAPTISQLNGPRNTLNVQPEDMVQFIKKRVWNMYSHCCHQLKKGYSYQVIKDKDFQYSYRLWVEDDESKEQIVERDTRIYNSRSIYSELVKRYYPQPVKCLELLTLYIGALPVSLIYKNDRVLCSLLFDKEQE</sequence>
<dbReference type="GO" id="GO:0016192">
    <property type="term" value="P:vesicle-mediated transport"/>
    <property type="evidence" value="ECO:0007669"/>
    <property type="project" value="InterPro"/>
</dbReference>
<reference evidence="5" key="1">
    <citation type="journal article" date="2011" name="Genome Res.">
        <title>Phylogeny-wide analysis of social amoeba genomes highlights ancient origins for complex intercellular communication.</title>
        <authorList>
            <person name="Heidel A.J."/>
            <person name="Lawal H.M."/>
            <person name="Felder M."/>
            <person name="Schilde C."/>
            <person name="Helps N.R."/>
            <person name="Tunggal B."/>
            <person name="Rivero F."/>
            <person name="John U."/>
            <person name="Schleicher M."/>
            <person name="Eichinger L."/>
            <person name="Platzer M."/>
            <person name="Noegel A.A."/>
            <person name="Schaap P."/>
            <person name="Gloeckner G."/>
        </authorList>
    </citation>
    <scope>NUCLEOTIDE SEQUENCE [LARGE SCALE GENOMIC DNA]</scope>
    <source>
        <strain evidence="5">SH3</strain>
    </source>
</reference>
<dbReference type="InterPro" id="IPR043970">
    <property type="entry name" value="FUZ/MON1/HPS1_longin_3"/>
</dbReference>
<feature type="coiled-coil region" evidence="1">
    <location>
        <begin position="111"/>
        <end position="138"/>
    </location>
</feature>
<dbReference type="OrthoDB" id="18426at2759"/>
<proteinExistence type="predicted"/>
<dbReference type="InterPro" id="IPR026053">
    <property type="entry name" value="HPS1"/>
</dbReference>
<dbReference type="GeneID" id="14872226"/>
<dbReference type="GO" id="GO:0031085">
    <property type="term" value="C:BLOC-3 complex"/>
    <property type="evidence" value="ECO:0007669"/>
    <property type="project" value="TreeGrafter"/>
</dbReference>
<dbReference type="STRING" id="1054147.F4PVK1"/>
<keyword evidence="1" id="KW-0175">Coiled coil</keyword>
<dbReference type="OMA" id="DRICKQY"/>
<dbReference type="EMBL" id="GL883013">
    <property type="protein sequence ID" value="EGG20015.1"/>
    <property type="molecule type" value="Genomic_DNA"/>
</dbReference>
<gene>
    <name evidence="4" type="ORF">DFA_07131</name>
</gene>
<dbReference type="PANTHER" id="PTHR12761:SF1">
    <property type="entry name" value="BLOC-3 COMPLEX MEMBER HPS1"/>
    <property type="match status" value="1"/>
</dbReference>
<dbReference type="KEGG" id="dfa:DFA_07131"/>
<keyword evidence="5" id="KW-1185">Reference proteome</keyword>
<evidence type="ECO:0000313" key="5">
    <source>
        <dbReference type="Proteomes" id="UP000007797"/>
    </source>
</evidence>
<dbReference type="PANTHER" id="PTHR12761">
    <property type="entry name" value="HERMANSKY-PUDLAK SYNDROME PROTEIN 1"/>
    <property type="match status" value="1"/>
</dbReference>
<dbReference type="Proteomes" id="UP000007797">
    <property type="component" value="Unassembled WGS sequence"/>
</dbReference>
<protein>
    <recommendedName>
        <fullName evidence="3">FUZ/MON1/HPS1 third Longin domain-containing protein</fullName>
    </recommendedName>
</protein>
<dbReference type="Pfam" id="PF19038">
    <property type="entry name" value="Fuz_longin_3"/>
    <property type="match status" value="1"/>
</dbReference>
<feature type="region of interest" description="Disordered" evidence="2">
    <location>
        <begin position="16"/>
        <end position="65"/>
    </location>
</feature>
<accession>F4PVK1</accession>
<feature type="compositionally biased region" description="Low complexity" evidence="2">
    <location>
        <begin position="27"/>
        <end position="64"/>
    </location>
</feature>
<feature type="domain" description="FUZ/MON1/HPS1 third Longin" evidence="3">
    <location>
        <begin position="165"/>
        <end position="296"/>
    </location>
</feature>
<dbReference type="RefSeq" id="XP_004366998.1">
    <property type="nucleotide sequence ID" value="XM_004366941.1"/>
</dbReference>
<dbReference type="AlphaFoldDB" id="F4PVK1"/>
<evidence type="ECO:0000313" key="4">
    <source>
        <dbReference type="EMBL" id="EGG20015.1"/>
    </source>
</evidence>
<organism evidence="4 5">
    <name type="scientific">Cavenderia fasciculata</name>
    <name type="common">Slime mold</name>
    <name type="synonym">Dictyostelium fasciculatum</name>
    <dbReference type="NCBI Taxonomy" id="261658"/>
    <lineage>
        <taxon>Eukaryota</taxon>
        <taxon>Amoebozoa</taxon>
        <taxon>Evosea</taxon>
        <taxon>Eumycetozoa</taxon>
        <taxon>Dictyostelia</taxon>
        <taxon>Acytosteliales</taxon>
        <taxon>Cavenderiaceae</taxon>
        <taxon>Cavenderia</taxon>
    </lineage>
</organism>
<evidence type="ECO:0000256" key="1">
    <source>
        <dbReference type="SAM" id="Coils"/>
    </source>
</evidence>